<gene>
    <name evidence="12" type="ORF">DL89DRAFT_244976</name>
</gene>
<dbReference type="InterPro" id="IPR036322">
    <property type="entry name" value="WD40_repeat_dom_sf"/>
</dbReference>
<feature type="repeat" description="WD" evidence="11">
    <location>
        <begin position="233"/>
        <end position="255"/>
    </location>
</feature>
<dbReference type="AlphaFoldDB" id="A0A1Y1WDL1"/>
<sequence length="847" mass="91417">MADAHTEFIGCGCNRTPHALDWHGSLVAFGSYHYVALYDPSSLLGVHTTLHGHSGRVNCVKFARTLAGQSTGVIISGSADSTARVWEQRDGEWIGTELAGHTNPVISTTGICAGDFMVVATAATDGTVRVYEYKDFSADLVEIIEIGSRNALDVTLAALETGESHALVLATGNTDSCVHIYTRLAARGSGFKKSLTLSGHEDWVTSLSFLSYRPRSAASNSTIAHWQSGDVILASGSEDKYIRLWRITAAQAMESDKSTSDKQAAQAMLDAFSRSLGSGLSDGDITANVLASTQLSTRKHAITVESGSQAFAFSVSLDSVLMGHDGWVNSVAWNGGGQTGPLLVSASLDSSVLVWHPDPDAGVWGSVARLGEVGGSAQGFLGAAMKDDGSALLAHGYHGSFHMWQQPDRVASEALWQPTPSLSGHYGSVQDVLWDPTGSYLLTVSLDQTSRLVAPWISDRAEHRGWHEIARPQVHGYDMRCAAFTSPFQYVSGADEKVVRVFQATQQFVTGWRSVSHPSIEASEQERSLPVGASLPLLGLSNKAVEEDQVKAAQQVAQGEAEERGEFETRQTHVTAQAAASLQQYTGVPTEEQLLQHTLWPEQDKLYGHPYEIFAVAAARSGKWIATSCKAAAEKHAGIRLFSTGTWRQPGAGLPLHAHALTITRLRFSPIADKFLLSVSRDRSWAVYESTGKDDEPYRLLCRHPKAHARIIWDCAWAPDARFFVTASRDKTVKVWAVPKDKADGKPVTIVFPDAVTAIDVLPARIGGQYAMAVGLEGGRVFVLTSEATEDAVPAAWTPKEVPRNQAHTATVQRLSWRPNPTEADGRAWLLASGSDDQSVRILTITL</sequence>
<accession>A0A1Y1WDL1</accession>
<dbReference type="GO" id="GO:0002098">
    <property type="term" value="P:tRNA wobble uridine modification"/>
    <property type="evidence" value="ECO:0007669"/>
    <property type="project" value="InterPro"/>
</dbReference>
<dbReference type="UniPathway" id="UPA00988"/>
<comment type="caution">
    <text evidence="12">The sequence shown here is derived from an EMBL/GenBank/DDBJ whole genome shotgun (WGS) entry which is preliminary data.</text>
</comment>
<evidence type="ECO:0000256" key="3">
    <source>
        <dbReference type="ARBA" id="ARBA00005043"/>
    </source>
</evidence>
<keyword evidence="7 11" id="KW-0853">WD repeat</keyword>
<dbReference type="InterPro" id="IPR015943">
    <property type="entry name" value="WD40/YVTN_repeat-like_dom_sf"/>
</dbReference>
<proteinExistence type="inferred from homology"/>
<dbReference type="Pfam" id="PF00400">
    <property type="entry name" value="WD40"/>
    <property type="match status" value="5"/>
</dbReference>
<dbReference type="PRINTS" id="PR00320">
    <property type="entry name" value="GPROTEINBRPT"/>
</dbReference>
<dbReference type="Proteomes" id="UP000193922">
    <property type="component" value="Unassembled WGS sequence"/>
</dbReference>
<dbReference type="STRING" id="61395.A0A1Y1WDL1"/>
<evidence type="ECO:0000313" key="12">
    <source>
        <dbReference type="EMBL" id="ORX71254.1"/>
    </source>
</evidence>
<evidence type="ECO:0000256" key="11">
    <source>
        <dbReference type="PROSITE-ProRule" id="PRU00221"/>
    </source>
</evidence>
<comment type="subcellular location">
    <subcellularLocation>
        <location evidence="2">Cytoplasm</location>
    </subcellularLocation>
    <subcellularLocation>
        <location evidence="1">Nucleus</location>
    </subcellularLocation>
</comment>
<dbReference type="GO" id="GO:0033588">
    <property type="term" value="C:elongator holoenzyme complex"/>
    <property type="evidence" value="ECO:0007669"/>
    <property type="project" value="InterPro"/>
</dbReference>
<dbReference type="EMBL" id="MCFD01000004">
    <property type="protein sequence ID" value="ORX71254.1"/>
    <property type="molecule type" value="Genomic_DNA"/>
</dbReference>
<organism evidence="12 13">
    <name type="scientific">Linderina pennispora</name>
    <dbReference type="NCBI Taxonomy" id="61395"/>
    <lineage>
        <taxon>Eukaryota</taxon>
        <taxon>Fungi</taxon>
        <taxon>Fungi incertae sedis</taxon>
        <taxon>Zoopagomycota</taxon>
        <taxon>Kickxellomycotina</taxon>
        <taxon>Kickxellomycetes</taxon>
        <taxon>Kickxellales</taxon>
        <taxon>Kickxellaceae</taxon>
        <taxon>Linderina</taxon>
    </lineage>
</organism>
<reference evidence="12 13" key="1">
    <citation type="submission" date="2016-07" db="EMBL/GenBank/DDBJ databases">
        <title>Pervasive Adenine N6-methylation of Active Genes in Fungi.</title>
        <authorList>
            <consortium name="DOE Joint Genome Institute"/>
            <person name="Mondo S.J."/>
            <person name="Dannebaum R.O."/>
            <person name="Kuo R.C."/>
            <person name="Labutti K."/>
            <person name="Haridas S."/>
            <person name="Kuo A."/>
            <person name="Salamov A."/>
            <person name="Ahrendt S.R."/>
            <person name="Lipzen A."/>
            <person name="Sullivan W."/>
            <person name="Andreopoulos W.B."/>
            <person name="Clum A."/>
            <person name="Lindquist E."/>
            <person name="Daum C."/>
            <person name="Ramamoorthy G.K."/>
            <person name="Gryganskyi A."/>
            <person name="Culley D."/>
            <person name="Magnuson J.K."/>
            <person name="James T.Y."/>
            <person name="O'Malley M.A."/>
            <person name="Stajich J.E."/>
            <person name="Spatafora J.W."/>
            <person name="Visel A."/>
            <person name="Grigoriev I.V."/>
        </authorList>
    </citation>
    <scope>NUCLEOTIDE SEQUENCE [LARGE SCALE GENOMIC DNA]</scope>
    <source>
        <strain evidence="12 13">ATCC 12442</strain>
    </source>
</reference>
<feature type="repeat" description="WD" evidence="11">
    <location>
        <begin position="50"/>
        <end position="96"/>
    </location>
</feature>
<dbReference type="InterPro" id="IPR001680">
    <property type="entry name" value="WD40_rpt"/>
</dbReference>
<dbReference type="OrthoDB" id="27911at2759"/>
<evidence type="ECO:0000313" key="13">
    <source>
        <dbReference type="Proteomes" id="UP000193922"/>
    </source>
</evidence>
<comment type="pathway">
    <text evidence="3">tRNA modification; 5-methoxycarbonylmethyl-2-thiouridine-tRNA biosynthesis.</text>
</comment>
<dbReference type="GO" id="GO:0005737">
    <property type="term" value="C:cytoplasm"/>
    <property type="evidence" value="ECO:0007669"/>
    <property type="project" value="UniProtKB-SubCell"/>
</dbReference>
<dbReference type="InterPro" id="IPR037289">
    <property type="entry name" value="Elp2"/>
</dbReference>
<dbReference type="GO" id="GO:0005634">
    <property type="term" value="C:nucleus"/>
    <property type="evidence" value="ECO:0007669"/>
    <property type="project" value="UniProtKB-SubCell"/>
</dbReference>
<dbReference type="FunFam" id="2.130.10.10:FF:000400">
    <property type="entry name" value="Elongator acetyltransferase complex subunit 2"/>
    <property type="match status" value="1"/>
</dbReference>
<evidence type="ECO:0000256" key="10">
    <source>
        <dbReference type="ARBA" id="ARBA00023242"/>
    </source>
</evidence>
<keyword evidence="9" id="KW-0677">Repeat</keyword>
<dbReference type="Gene3D" id="2.130.10.10">
    <property type="entry name" value="YVTN repeat-like/Quinoprotein amine dehydrogenase"/>
    <property type="match status" value="4"/>
</dbReference>
<evidence type="ECO:0000256" key="9">
    <source>
        <dbReference type="ARBA" id="ARBA00022737"/>
    </source>
</evidence>
<keyword evidence="6" id="KW-0963">Cytoplasm</keyword>
<dbReference type="PANTHER" id="PTHR44111">
    <property type="entry name" value="ELONGATOR COMPLEX PROTEIN 2"/>
    <property type="match status" value="1"/>
</dbReference>
<evidence type="ECO:0000256" key="7">
    <source>
        <dbReference type="ARBA" id="ARBA00022574"/>
    </source>
</evidence>
<evidence type="ECO:0000256" key="5">
    <source>
        <dbReference type="ARBA" id="ARBA00020267"/>
    </source>
</evidence>
<comment type="similarity">
    <text evidence="4">Belongs to the WD repeat ELP2 family.</text>
</comment>
<dbReference type="GeneID" id="63801727"/>
<dbReference type="SUPFAM" id="SSF50978">
    <property type="entry name" value="WD40 repeat-like"/>
    <property type="match status" value="3"/>
</dbReference>
<evidence type="ECO:0000256" key="1">
    <source>
        <dbReference type="ARBA" id="ARBA00004123"/>
    </source>
</evidence>
<dbReference type="SMART" id="SM00320">
    <property type="entry name" value="WD40"/>
    <property type="match status" value="10"/>
</dbReference>
<dbReference type="RefSeq" id="XP_040744769.1">
    <property type="nucleotide sequence ID" value="XM_040885079.1"/>
</dbReference>
<dbReference type="PROSITE" id="PS50082">
    <property type="entry name" value="WD_REPEATS_2"/>
    <property type="match status" value="5"/>
</dbReference>
<protein>
    <recommendedName>
        <fullName evidence="5">Elongator complex protein 2</fullName>
    </recommendedName>
</protein>
<feature type="repeat" description="WD" evidence="11">
    <location>
        <begin position="321"/>
        <end position="355"/>
    </location>
</feature>
<evidence type="ECO:0000256" key="8">
    <source>
        <dbReference type="ARBA" id="ARBA00022694"/>
    </source>
</evidence>
<dbReference type="PROSITE" id="PS50294">
    <property type="entry name" value="WD_REPEATS_REGION"/>
    <property type="match status" value="3"/>
</dbReference>
<dbReference type="PANTHER" id="PTHR44111:SF1">
    <property type="entry name" value="ELONGATOR COMPLEX PROTEIN 2"/>
    <property type="match status" value="1"/>
</dbReference>
<feature type="repeat" description="WD" evidence="11">
    <location>
        <begin position="422"/>
        <end position="452"/>
    </location>
</feature>
<feature type="repeat" description="WD" evidence="11">
    <location>
        <begin position="705"/>
        <end position="736"/>
    </location>
</feature>
<keyword evidence="13" id="KW-1185">Reference proteome</keyword>
<keyword evidence="10" id="KW-0539">Nucleus</keyword>
<name>A0A1Y1WDL1_9FUNG</name>
<dbReference type="InterPro" id="IPR020472">
    <property type="entry name" value="WD40_PAC1"/>
</dbReference>
<evidence type="ECO:0000256" key="4">
    <source>
        <dbReference type="ARBA" id="ARBA00005881"/>
    </source>
</evidence>
<evidence type="ECO:0000256" key="6">
    <source>
        <dbReference type="ARBA" id="ARBA00022490"/>
    </source>
</evidence>
<keyword evidence="8" id="KW-0819">tRNA processing</keyword>
<evidence type="ECO:0000256" key="2">
    <source>
        <dbReference type="ARBA" id="ARBA00004496"/>
    </source>
</evidence>